<dbReference type="SUPFAM" id="SSF53448">
    <property type="entry name" value="Nucleotide-diphospho-sugar transferases"/>
    <property type="match status" value="1"/>
</dbReference>
<keyword evidence="11 12" id="KW-0472">Membrane</keyword>
<evidence type="ECO:0000256" key="4">
    <source>
        <dbReference type="ARBA" id="ARBA00020585"/>
    </source>
</evidence>
<dbReference type="InterPro" id="IPR050321">
    <property type="entry name" value="Glycosyltr_2/OpgH_subfam"/>
</dbReference>
<dbReference type="GO" id="GO:0016758">
    <property type="term" value="F:hexosyltransferase activity"/>
    <property type="evidence" value="ECO:0007669"/>
    <property type="project" value="TreeGrafter"/>
</dbReference>
<dbReference type="InterPro" id="IPR029044">
    <property type="entry name" value="Nucleotide-diphossugar_trans"/>
</dbReference>
<protein>
    <recommendedName>
        <fullName evidence="4">Glucans biosynthesis glucosyltransferase H</fullName>
    </recommendedName>
</protein>
<dbReference type="KEGG" id="ppru:FDP22_15285"/>
<dbReference type="PANTHER" id="PTHR43867:SF5">
    <property type="entry name" value="GLUCANS BIOSYNTHESIS GLUCOSYLTRANSFERASE H"/>
    <property type="match status" value="1"/>
</dbReference>
<reference evidence="14 15" key="1">
    <citation type="submission" date="2019-06" db="EMBL/GenBank/DDBJ databases">
        <title>Genome sequence of Rhodobacteraceae bacterium D4M1.</title>
        <authorList>
            <person name="Cao J."/>
        </authorList>
    </citation>
    <scope>NUCLEOTIDE SEQUENCE [LARGE SCALE GENOMIC DNA]</scope>
    <source>
        <strain evidence="14 15">D4M1</strain>
    </source>
</reference>
<feature type="transmembrane region" description="Helical" evidence="12">
    <location>
        <begin position="44"/>
        <end position="65"/>
    </location>
</feature>
<feature type="transmembrane region" description="Helical" evidence="12">
    <location>
        <begin position="554"/>
        <end position="576"/>
    </location>
</feature>
<evidence type="ECO:0000256" key="10">
    <source>
        <dbReference type="ARBA" id="ARBA00022989"/>
    </source>
</evidence>
<evidence type="ECO:0000256" key="12">
    <source>
        <dbReference type="SAM" id="Phobius"/>
    </source>
</evidence>
<organism evidence="14 15">
    <name type="scientific">Paroceanicella profunda</name>
    <dbReference type="NCBI Taxonomy" id="2579971"/>
    <lineage>
        <taxon>Bacteria</taxon>
        <taxon>Pseudomonadati</taxon>
        <taxon>Pseudomonadota</taxon>
        <taxon>Alphaproteobacteria</taxon>
        <taxon>Rhodobacterales</taxon>
        <taxon>Paracoccaceae</taxon>
        <taxon>Paroceanicella</taxon>
    </lineage>
</organism>
<dbReference type="NCBIfam" id="NF003958">
    <property type="entry name" value="PRK05454.2-1"/>
    <property type="match status" value="1"/>
</dbReference>
<keyword evidence="15" id="KW-1185">Reference proteome</keyword>
<evidence type="ECO:0000256" key="3">
    <source>
        <dbReference type="ARBA" id="ARBA00009337"/>
    </source>
</evidence>
<evidence type="ECO:0000259" key="13">
    <source>
        <dbReference type="Pfam" id="PF13632"/>
    </source>
</evidence>
<dbReference type="AlphaFoldDB" id="A0A5B8FIA5"/>
<keyword evidence="5" id="KW-1003">Cell membrane</keyword>
<dbReference type="InterPro" id="IPR001173">
    <property type="entry name" value="Glyco_trans_2-like"/>
</dbReference>
<dbReference type="GO" id="GO:0005886">
    <property type="term" value="C:plasma membrane"/>
    <property type="evidence" value="ECO:0007669"/>
    <property type="project" value="UniProtKB-SubCell"/>
</dbReference>
<accession>A0A5B8FIA5</accession>
<feature type="transmembrane region" description="Helical" evidence="12">
    <location>
        <begin position="77"/>
        <end position="102"/>
    </location>
</feature>
<gene>
    <name evidence="14" type="primary">mdoH</name>
    <name evidence="14" type="ORF">FDP22_15285</name>
</gene>
<evidence type="ECO:0000313" key="15">
    <source>
        <dbReference type="Proteomes" id="UP000305888"/>
    </source>
</evidence>
<evidence type="ECO:0000256" key="8">
    <source>
        <dbReference type="ARBA" id="ARBA00022679"/>
    </source>
</evidence>
<feature type="transmembrane region" description="Helical" evidence="12">
    <location>
        <begin position="433"/>
        <end position="456"/>
    </location>
</feature>
<comment type="pathway">
    <text evidence="2">Glycan metabolism; osmoregulated periplasmic glucan (OPG) biosynthesis.</text>
</comment>
<keyword evidence="10 12" id="KW-1133">Transmembrane helix</keyword>
<dbReference type="Proteomes" id="UP000305888">
    <property type="component" value="Chromosome"/>
</dbReference>
<keyword evidence="8 14" id="KW-0808">Transferase</keyword>
<feature type="domain" description="Glycosyltransferase 2-like" evidence="13">
    <location>
        <begin position="226"/>
        <end position="443"/>
    </location>
</feature>
<comment type="similarity">
    <text evidence="3">Belongs to the glycosyltransferase 2 family. OpgH subfamily.</text>
</comment>
<dbReference type="Gene3D" id="3.90.550.10">
    <property type="entry name" value="Spore Coat Polysaccharide Biosynthesis Protein SpsA, Chain A"/>
    <property type="match status" value="1"/>
</dbReference>
<evidence type="ECO:0000256" key="6">
    <source>
        <dbReference type="ARBA" id="ARBA00022519"/>
    </source>
</evidence>
<evidence type="ECO:0000256" key="7">
    <source>
        <dbReference type="ARBA" id="ARBA00022676"/>
    </source>
</evidence>
<dbReference type="NCBIfam" id="NF003962">
    <property type="entry name" value="PRK05454.2-5"/>
    <property type="match status" value="1"/>
</dbReference>
<feature type="transmembrane region" description="Helical" evidence="12">
    <location>
        <begin position="397"/>
        <end position="421"/>
    </location>
</feature>
<evidence type="ECO:0000313" key="14">
    <source>
        <dbReference type="EMBL" id="QDL93027.1"/>
    </source>
</evidence>
<evidence type="ECO:0000256" key="1">
    <source>
        <dbReference type="ARBA" id="ARBA00004429"/>
    </source>
</evidence>
<dbReference type="RefSeq" id="WP_138574948.1">
    <property type="nucleotide sequence ID" value="NZ_CP040818.1"/>
</dbReference>
<name>A0A5B8FIA5_9RHOB</name>
<sequence>MKDASCPALITPAGPPVPGGARLPDPSLTPAGLQPRRVLARRRAIVIVLNLLSFAGLTAGVAAVFGTGGWSTADVVILATFLLGAPWTVMGFWNAVLGLWLLHGARDGLVRAAPHLAPGAAGAWPGDATGRIALMMFLRNEPPERAFARLLALHDSLRATGEIHRFDTFVLSDTSDPEIAAREEALHADHAGALGGAVYRRRAVNTGYKAGNIRDFLETRGQGYRYVLPLDSDSLMSGPAVLELARVMDAHPRLGILQSLVIGTPSASAFARIFQFGMRHGMRSFTMGAAWWQGDCGPYWGHNALIRTAPFLAHCALPVLPGRGPLSGHVLSHDQVEAVLMRRAGYEVRVLPVEGESWEDNPVTLPDFTRRDLRWCQGNMQYWRLLGLPGLERVSRFQLFAAMMMYFGAPAWMLMTLAAASKIIWRDAGGIDFALGLSMFMIMFAVSLFPKIAGWIDTALTPGALRGYGGGLRFAAGALTETLFSMMLAPVVAFRVTLFLLGLPFGRAVIWGGQMRDPRRLSWGEALAGLWPQTLFGLGFAALVAAMAPSALPWTLPVLAGLVLAVPFAVVTASGAAGRACQRLGLCALPEERRAVPLLAALEAPLVKQGKNPPIAAE</sequence>
<evidence type="ECO:0000256" key="9">
    <source>
        <dbReference type="ARBA" id="ARBA00022692"/>
    </source>
</evidence>
<dbReference type="PANTHER" id="PTHR43867">
    <property type="entry name" value="CELLULOSE SYNTHASE CATALYTIC SUBUNIT A [UDP-FORMING]"/>
    <property type="match status" value="1"/>
</dbReference>
<dbReference type="OrthoDB" id="9775281at2"/>
<comment type="subcellular location">
    <subcellularLocation>
        <location evidence="1">Cell inner membrane</location>
        <topology evidence="1">Multi-pass membrane protein</topology>
    </subcellularLocation>
</comment>
<proteinExistence type="inferred from homology"/>
<keyword evidence="6" id="KW-0997">Cell inner membrane</keyword>
<dbReference type="Pfam" id="PF13632">
    <property type="entry name" value="Glyco_trans_2_3"/>
    <property type="match status" value="1"/>
</dbReference>
<evidence type="ECO:0000256" key="2">
    <source>
        <dbReference type="ARBA" id="ARBA00005001"/>
    </source>
</evidence>
<feature type="transmembrane region" description="Helical" evidence="12">
    <location>
        <begin position="526"/>
        <end position="548"/>
    </location>
</feature>
<dbReference type="EMBL" id="CP040818">
    <property type="protein sequence ID" value="QDL93027.1"/>
    <property type="molecule type" value="Genomic_DNA"/>
</dbReference>
<evidence type="ECO:0000256" key="11">
    <source>
        <dbReference type="ARBA" id="ARBA00023136"/>
    </source>
</evidence>
<keyword evidence="7" id="KW-0328">Glycosyltransferase</keyword>
<feature type="transmembrane region" description="Helical" evidence="12">
    <location>
        <begin position="254"/>
        <end position="274"/>
    </location>
</feature>
<evidence type="ECO:0000256" key="5">
    <source>
        <dbReference type="ARBA" id="ARBA00022475"/>
    </source>
</evidence>
<feature type="transmembrane region" description="Helical" evidence="12">
    <location>
        <begin position="483"/>
        <end position="505"/>
    </location>
</feature>
<keyword evidence="9 12" id="KW-0812">Transmembrane</keyword>